<evidence type="ECO:0000313" key="4">
    <source>
        <dbReference type="EMBL" id="SIN94797.1"/>
    </source>
</evidence>
<dbReference type="InterPro" id="IPR036034">
    <property type="entry name" value="PDZ_sf"/>
</dbReference>
<evidence type="ECO:0000313" key="5">
    <source>
        <dbReference type="Proteomes" id="UP000184782"/>
    </source>
</evidence>
<dbReference type="OrthoDB" id="5580718at2"/>
<feature type="chain" id="PRO_5012794376" evidence="2">
    <location>
        <begin position="20"/>
        <end position="377"/>
    </location>
</feature>
<dbReference type="InterPro" id="IPR001995">
    <property type="entry name" value="Peptidase_A2_cat"/>
</dbReference>
<dbReference type="STRING" id="59733.SAMN05421769_1315"/>
<evidence type="ECO:0000256" key="1">
    <source>
        <dbReference type="ARBA" id="ARBA00022801"/>
    </source>
</evidence>
<dbReference type="AlphaFoldDB" id="A0A1N6FHT4"/>
<dbReference type="Gene3D" id="2.40.70.10">
    <property type="entry name" value="Acid Proteases"/>
    <property type="match status" value="1"/>
</dbReference>
<keyword evidence="1" id="KW-0378">Hydrolase</keyword>
<dbReference type="InterPro" id="IPR021109">
    <property type="entry name" value="Peptidase_aspartic_dom_sf"/>
</dbReference>
<keyword evidence="4" id="KW-0645">Protease</keyword>
<gene>
    <name evidence="4" type="ORF">SAMN05421769_1315</name>
</gene>
<dbReference type="RefSeq" id="WP_074229482.1">
    <property type="nucleotide sequence ID" value="NZ_FSRQ01000001.1"/>
</dbReference>
<dbReference type="GO" id="GO:0006508">
    <property type="term" value="P:proteolysis"/>
    <property type="evidence" value="ECO:0007669"/>
    <property type="project" value="UniProtKB-KW"/>
</dbReference>
<dbReference type="Pfam" id="PF00077">
    <property type="entry name" value="RVP"/>
    <property type="match status" value="1"/>
</dbReference>
<dbReference type="InterPro" id="IPR018061">
    <property type="entry name" value="Retropepsins"/>
</dbReference>
<sequence>MYKLFLFFILFLSFTKNEAQELSIPFEIIEGFPIVHVSVDGKNHQFVFDTGAFMTCINSEVFLNLPVSKTIENIGGIGSERKSINAVNFSFNFSNQNYTNEEVLYTDLSSFSKMSCTNLKISGIIGRDIMENYIVEINPDNKKIVFHSPSIFNENHLIGFTKIKLQKTPAPYLPITIGKQKRYVQFDTGRNGGLSTTDFKLNKYIEKKQHISYHTKSNSYGIHGVNNDKDLHYKIYNAEIQIESLNVTNQVFKTSKNDFNNMGFDFSKQFISYLDLKNHKLFIKQVNQNTESINDTALHNLGFSVNYNVEKEKNMITILSTRVENLVLGDTLISINGETPPKNNCEMYSFLRKFFGSKLKIVIERNNETKEIEIESV</sequence>
<dbReference type="PROSITE" id="PS50175">
    <property type="entry name" value="ASP_PROT_RETROV"/>
    <property type="match status" value="1"/>
</dbReference>
<reference evidence="5" key="1">
    <citation type="submission" date="2016-12" db="EMBL/GenBank/DDBJ databases">
        <authorList>
            <person name="Varghese N."/>
            <person name="Submissions S."/>
        </authorList>
    </citation>
    <scope>NUCLEOTIDE SEQUENCE [LARGE SCALE GENOMIC DNA]</scope>
    <source>
        <strain evidence="5">DSM 16779</strain>
    </source>
</reference>
<dbReference type="Proteomes" id="UP000184782">
    <property type="component" value="Unassembled WGS sequence"/>
</dbReference>
<dbReference type="GO" id="GO:0004190">
    <property type="term" value="F:aspartic-type endopeptidase activity"/>
    <property type="evidence" value="ECO:0007669"/>
    <property type="project" value="InterPro"/>
</dbReference>
<evidence type="ECO:0000256" key="2">
    <source>
        <dbReference type="SAM" id="SignalP"/>
    </source>
</evidence>
<dbReference type="SUPFAM" id="SSF50630">
    <property type="entry name" value="Acid proteases"/>
    <property type="match status" value="1"/>
</dbReference>
<keyword evidence="5" id="KW-1185">Reference proteome</keyword>
<proteinExistence type="predicted"/>
<dbReference type="EMBL" id="FSRQ01000001">
    <property type="protein sequence ID" value="SIN94797.1"/>
    <property type="molecule type" value="Genomic_DNA"/>
</dbReference>
<dbReference type="SUPFAM" id="SSF50156">
    <property type="entry name" value="PDZ domain-like"/>
    <property type="match status" value="1"/>
</dbReference>
<protein>
    <submittedName>
        <fullName evidence="4">Aspartyl protease</fullName>
    </submittedName>
</protein>
<evidence type="ECO:0000259" key="3">
    <source>
        <dbReference type="PROSITE" id="PS50175"/>
    </source>
</evidence>
<name>A0A1N6FHT4_9FLAO</name>
<feature type="signal peptide" evidence="2">
    <location>
        <begin position="1"/>
        <end position="19"/>
    </location>
</feature>
<keyword evidence="2" id="KW-0732">Signal</keyword>
<feature type="domain" description="Peptidase A2" evidence="3">
    <location>
        <begin position="44"/>
        <end position="129"/>
    </location>
</feature>
<accession>A0A1N6FHT4</accession>
<organism evidence="4 5">
    <name type="scientific">Chryseobacterium scophthalmum</name>
    <dbReference type="NCBI Taxonomy" id="59733"/>
    <lineage>
        <taxon>Bacteria</taxon>
        <taxon>Pseudomonadati</taxon>
        <taxon>Bacteroidota</taxon>
        <taxon>Flavobacteriia</taxon>
        <taxon>Flavobacteriales</taxon>
        <taxon>Weeksellaceae</taxon>
        <taxon>Chryseobacterium group</taxon>
        <taxon>Chryseobacterium</taxon>
    </lineage>
</organism>